<sequence>MLAAVVFEYLIREPSQSVFLGCFGSPDDTGDWPLLANKVPLAFLVFGMLIILEWPCSVLLSNNAMTCVRRRGVCGKVRRYLIRLAAYCLAFTGVPLLLTVGVVGGWGEGGSLICTAVCAALQLLLAIAIRDAGTLLGNRAVGYVAALMLCMILESAKPVESWLMADSYCGLPHWLIVLSLASMMVIASPIPLCRRMEII</sequence>
<evidence type="ECO:0000313" key="2">
    <source>
        <dbReference type="EMBL" id="KFI70576.1"/>
    </source>
</evidence>
<name>A0A087BHS6_9BIFI</name>
<accession>A0A087BHS6</accession>
<keyword evidence="3" id="KW-1185">Reference proteome</keyword>
<evidence type="ECO:0000256" key="1">
    <source>
        <dbReference type="SAM" id="Phobius"/>
    </source>
</evidence>
<feature type="transmembrane region" description="Helical" evidence="1">
    <location>
        <begin position="140"/>
        <end position="159"/>
    </location>
</feature>
<dbReference type="Proteomes" id="UP000029060">
    <property type="component" value="Unassembled WGS sequence"/>
</dbReference>
<feature type="transmembrane region" description="Helical" evidence="1">
    <location>
        <begin position="80"/>
        <end position="103"/>
    </location>
</feature>
<feature type="transmembrane region" description="Helical" evidence="1">
    <location>
        <begin position="41"/>
        <end position="60"/>
    </location>
</feature>
<keyword evidence="1" id="KW-0812">Transmembrane</keyword>
<reference evidence="2 3" key="1">
    <citation type="submission" date="2014-03" db="EMBL/GenBank/DDBJ databases">
        <title>Genomics of Bifidobacteria.</title>
        <authorList>
            <person name="Ventura M."/>
            <person name="Milani C."/>
            <person name="Lugli G.A."/>
        </authorList>
    </citation>
    <scope>NUCLEOTIDE SEQUENCE [LARGE SCALE GENOMIC DNA]</scope>
    <source>
        <strain evidence="2 3">LMG 11341</strain>
    </source>
</reference>
<protein>
    <submittedName>
        <fullName evidence="2">Uncharacterized protein</fullName>
    </submittedName>
</protein>
<gene>
    <name evidence="2" type="ORF">BMERY_1884</name>
</gene>
<feature type="transmembrane region" description="Helical" evidence="1">
    <location>
        <begin position="171"/>
        <end position="193"/>
    </location>
</feature>
<organism evidence="2 3">
    <name type="scientific">Bifidobacterium merycicum</name>
    <dbReference type="NCBI Taxonomy" id="78345"/>
    <lineage>
        <taxon>Bacteria</taxon>
        <taxon>Bacillati</taxon>
        <taxon>Actinomycetota</taxon>
        <taxon>Actinomycetes</taxon>
        <taxon>Bifidobacteriales</taxon>
        <taxon>Bifidobacteriaceae</taxon>
        <taxon>Bifidobacterium</taxon>
    </lineage>
</organism>
<keyword evidence="1" id="KW-1133">Transmembrane helix</keyword>
<comment type="caution">
    <text evidence="2">The sequence shown here is derived from an EMBL/GenBank/DDBJ whole genome shotgun (WGS) entry which is preliminary data.</text>
</comment>
<dbReference type="AlphaFoldDB" id="A0A087BHS6"/>
<proteinExistence type="predicted"/>
<dbReference type="EMBL" id="JGZC01000005">
    <property type="protein sequence ID" value="KFI70576.1"/>
    <property type="molecule type" value="Genomic_DNA"/>
</dbReference>
<feature type="transmembrane region" description="Helical" evidence="1">
    <location>
        <begin position="109"/>
        <end position="128"/>
    </location>
</feature>
<evidence type="ECO:0000313" key="3">
    <source>
        <dbReference type="Proteomes" id="UP000029060"/>
    </source>
</evidence>
<keyword evidence="1" id="KW-0472">Membrane</keyword>